<dbReference type="InterPro" id="IPR032806">
    <property type="entry name" value="YbfD_N"/>
</dbReference>
<proteinExistence type="predicted"/>
<name>A0A090AML1_9GAMM</name>
<dbReference type="PANTHER" id="PTHR30298">
    <property type="entry name" value="H REPEAT-ASSOCIATED PREDICTED TRANSPOSASE"/>
    <property type="match status" value="1"/>
</dbReference>
<evidence type="ECO:0000313" key="2">
    <source>
        <dbReference type="EMBL" id="BAP56515.1"/>
    </source>
</evidence>
<organism evidence="2 3">
    <name type="scientific">Thioploca ingrica</name>
    <dbReference type="NCBI Taxonomy" id="40754"/>
    <lineage>
        <taxon>Bacteria</taxon>
        <taxon>Pseudomonadati</taxon>
        <taxon>Pseudomonadota</taxon>
        <taxon>Gammaproteobacteria</taxon>
        <taxon>Thiotrichales</taxon>
        <taxon>Thiotrichaceae</taxon>
        <taxon>Thioploca</taxon>
    </lineage>
</organism>
<dbReference type="EMBL" id="AP014633">
    <property type="protein sequence ID" value="BAP56515.1"/>
    <property type="molecule type" value="Genomic_DNA"/>
</dbReference>
<dbReference type="NCBIfam" id="NF033564">
    <property type="entry name" value="transpos_ISAs1"/>
    <property type="match status" value="1"/>
</dbReference>
<dbReference type="Proteomes" id="UP000031623">
    <property type="component" value="Chromosome"/>
</dbReference>
<dbReference type="HOGENOM" id="CLU_046404_5_2_6"/>
<dbReference type="STRING" id="40754.THII_2218"/>
<evidence type="ECO:0000313" key="3">
    <source>
        <dbReference type="Proteomes" id="UP000031623"/>
    </source>
</evidence>
<gene>
    <name evidence="2" type="ORF">THII_2218</name>
</gene>
<dbReference type="Pfam" id="PF13808">
    <property type="entry name" value="DDE_Tnp_1_assoc"/>
    <property type="match status" value="1"/>
</dbReference>
<feature type="domain" description="H repeat-associated protein N-terminal" evidence="1">
    <location>
        <begin position="14"/>
        <end position="96"/>
    </location>
</feature>
<dbReference type="PANTHER" id="PTHR30298:SF0">
    <property type="entry name" value="PROTEIN YBFL-RELATED"/>
    <property type="match status" value="1"/>
</dbReference>
<evidence type="ECO:0000259" key="1">
    <source>
        <dbReference type="Pfam" id="PF13808"/>
    </source>
</evidence>
<dbReference type="AlphaFoldDB" id="A0A090AML1"/>
<dbReference type="InterPro" id="IPR047647">
    <property type="entry name" value="ISAs1_transpos"/>
</dbReference>
<reference evidence="2 3" key="1">
    <citation type="journal article" date="2014" name="ISME J.">
        <title>Ecophysiology of Thioploca ingrica as revealed by the complete genome sequence supplemented with proteomic evidence.</title>
        <authorList>
            <person name="Kojima H."/>
            <person name="Ogura Y."/>
            <person name="Yamamoto N."/>
            <person name="Togashi T."/>
            <person name="Mori H."/>
            <person name="Watanabe T."/>
            <person name="Nemoto F."/>
            <person name="Kurokawa K."/>
            <person name="Hayashi T."/>
            <person name="Fukui M."/>
        </authorList>
    </citation>
    <scope>NUCLEOTIDE SEQUENCE [LARGE SCALE GENOMIC DNA]</scope>
</reference>
<dbReference type="InterPro" id="IPR051698">
    <property type="entry name" value="Transposase_11-like"/>
</dbReference>
<keyword evidence="3" id="KW-1185">Reference proteome</keyword>
<sequence length="100" mass="11517">MSISKAILPNPLPYFECVPDPRWETKNKLHRLPDIIMITLCGLLSGVEDWVEIATFAQEKEAWLRRFLELPNGIPSHDTLSDVIGRLEPKAFRECLHVSY</sequence>
<accession>A0A090AML1</accession>
<protein>
    <submittedName>
        <fullName evidence="2">Transposase</fullName>
    </submittedName>
</protein>
<dbReference type="KEGG" id="tig:THII_2218"/>